<sequence length="317" mass="36637">MASLSSSDVARKSNSPSKRLKPDVVVPKQIFLAVKKLRYFTESKIDIPLTDVLQFNQALSMVEDLIDNNKLCRYFSYMTDSNLRENNFFDPLKAIEHVDQTRHSLMNLCLHMPFTTGDLPDDYSRFRGIQGMSSKHDVIVFNSYMINGLRKNQQYFDSQICTEIFFIFVRLLHELSHACIFDSGRRMNQYNSRRFHTPMTHCLHGEAGWAVERMLFGSKIDAPDYTVDHKFIIQYLAFTDGTPSGVIDQDWIDSFVKDSLNENKLKMVESIECVPYQYLTETLQVKLEGGRKVLAKASRHSKILSFDEFDNETTSDS</sequence>
<name>A0A814YBG8_9BILA</name>
<gene>
    <name evidence="2" type="ORF">GPM918_LOCUS24977</name>
    <name evidence="3" type="ORF">SRO942_LOCUS24982</name>
</gene>
<comment type="caution">
    <text evidence="2">The sequence shown here is derived from an EMBL/GenBank/DDBJ whole genome shotgun (WGS) entry which is preliminary data.</text>
</comment>
<evidence type="ECO:0000313" key="3">
    <source>
        <dbReference type="EMBL" id="CAF3989897.1"/>
    </source>
</evidence>
<accession>A0A814YBG8</accession>
<reference evidence="2" key="1">
    <citation type="submission" date="2021-02" db="EMBL/GenBank/DDBJ databases">
        <authorList>
            <person name="Nowell W R."/>
        </authorList>
    </citation>
    <scope>NUCLEOTIDE SEQUENCE</scope>
</reference>
<evidence type="ECO:0000313" key="2">
    <source>
        <dbReference type="EMBL" id="CAF1226966.1"/>
    </source>
</evidence>
<dbReference type="EMBL" id="CAJOBC010009520">
    <property type="protein sequence ID" value="CAF3989897.1"/>
    <property type="molecule type" value="Genomic_DNA"/>
</dbReference>
<dbReference type="Proteomes" id="UP000663829">
    <property type="component" value="Unassembled WGS sequence"/>
</dbReference>
<evidence type="ECO:0000313" key="4">
    <source>
        <dbReference type="Proteomes" id="UP000663829"/>
    </source>
</evidence>
<feature type="compositionally biased region" description="Polar residues" evidence="1">
    <location>
        <begin position="1"/>
        <end position="17"/>
    </location>
</feature>
<dbReference type="EMBL" id="CAJNOQ010009515">
    <property type="protein sequence ID" value="CAF1226966.1"/>
    <property type="molecule type" value="Genomic_DNA"/>
</dbReference>
<feature type="region of interest" description="Disordered" evidence="1">
    <location>
        <begin position="1"/>
        <end position="20"/>
    </location>
</feature>
<protein>
    <submittedName>
        <fullName evidence="2">Uncharacterized protein</fullName>
    </submittedName>
</protein>
<dbReference type="OrthoDB" id="9997210at2759"/>
<proteinExistence type="predicted"/>
<dbReference type="Proteomes" id="UP000681722">
    <property type="component" value="Unassembled WGS sequence"/>
</dbReference>
<dbReference type="AlphaFoldDB" id="A0A814YBG8"/>
<keyword evidence="4" id="KW-1185">Reference proteome</keyword>
<organism evidence="2 4">
    <name type="scientific">Didymodactylos carnosus</name>
    <dbReference type="NCBI Taxonomy" id="1234261"/>
    <lineage>
        <taxon>Eukaryota</taxon>
        <taxon>Metazoa</taxon>
        <taxon>Spiralia</taxon>
        <taxon>Gnathifera</taxon>
        <taxon>Rotifera</taxon>
        <taxon>Eurotatoria</taxon>
        <taxon>Bdelloidea</taxon>
        <taxon>Philodinida</taxon>
        <taxon>Philodinidae</taxon>
        <taxon>Didymodactylos</taxon>
    </lineage>
</organism>
<evidence type="ECO:0000256" key="1">
    <source>
        <dbReference type="SAM" id="MobiDB-lite"/>
    </source>
</evidence>